<dbReference type="Proteomes" id="UP000564385">
    <property type="component" value="Unassembled WGS sequence"/>
</dbReference>
<dbReference type="Gene3D" id="3.40.1350.10">
    <property type="match status" value="1"/>
</dbReference>
<comment type="caution">
    <text evidence="3">The sequence shown here is derived from an EMBL/GenBank/DDBJ whole genome shotgun (WGS) entry which is preliminary data.</text>
</comment>
<dbReference type="EMBL" id="JACCCU010000002">
    <property type="protein sequence ID" value="NYF91485.1"/>
    <property type="molecule type" value="Genomic_DNA"/>
</dbReference>
<evidence type="ECO:0000313" key="4">
    <source>
        <dbReference type="Proteomes" id="UP000564385"/>
    </source>
</evidence>
<dbReference type="AlphaFoldDB" id="A0A852VN38"/>
<evidence type="ECO:0000259" key="1">
    <source>
        <dbReference type="Pfam" id="PF06250"/>
    </source>
</evidence>
<dbReference type="InterPro" id="IPR009362">
    <property type="entry name" value="YhcG_C"/>
</dbReference>
<dbReference type="GO" id="GO:0003676">
    <property type="term" value="F:nucleic acid binding"/>
    <property type="evidence" value="ECO:0007669"/>
    <property type="project" value="InterPro"/>
</dbReference>
<protein>
    <submittedName>
        <fullName evidence="3">Nuclease of restriction endonuclease-like (RecB) superfamily</fullName>
    </submittedName>
</protein>
<organism evidence="3 4">
    <name type="scientific">Tunturiibacter lichenicola</name>
    <dbReference type="NCBI Taxonomy" id="2051959"/>
    <lineage>
        <taxon>Bacteria</taxon>
        <taxon>Pseudomonadati</taxon>
        <taxon>Acidobacteriota</taxon>
        <taxon>Terriglobia</taxon>
        <taxon>Terriglobales</taxon>
        <taxon>Acidobacteriaceae</taxon>
        <taxon>Tunturiibacter</taxon>
    </lineage>
</organism>
<feature type="domain" description="YhcG N-terminal" evidence="2">
    <location>
        <begin position="18"/>
        <end position="153"/>
    </location>
</feature>
<dbReference type="InterPro" id="IPR041527">
    <property type="entry name" value="YhcG_N"/>
</dbReference>
<feature type="domain" description="YhcG PDDEXK nuclease" evidence="1">
    <location>
        <begin position="176"/>
        <end position="328"/>
    </location>
</feature>
<dbReference type="GO" id="GO:0004519">
    <property type="term" value="F:endonuclease activity"/>
    <property type="evidence" value="ECO:0007669"/>
    <property type="project" value="UniProtKB-KW"/>
</dbReference>
<accession>A0A852VN38</accession>
<dbReference type="InterPro" id="IPR053148">
    <property type="entry name" value="PD-DEXK-like_domain"/>
</dbReference>
<dbReference type="PANTHER" id="PTHR30547">
    <property type="entry name" value="UNCHARACTERIZED PROTEIN YHCG-RELATED"/>
    <property type="match status" value="1"/>
</dbReference>
<evidence type="ECO:0000259" key="2">
    <source>
        <dbReference type="Pfam" id="PF17761"/>
    </source>
</evidence>
<evidence type="ECO:0000313" key="3">
    <source>
        <dbReference type="EMBL" id="NYF91485.1"/>
    </source>
</evidence>
<dbReference type="Pfam" id="PF06250">
    <property type="entry name" value="YhcG_C"/>
    <property type="match status" value="1"/>
</dbReference>
<gene>
    <name evidence="3" type="ORF">HDF08_003587</name>
</gene>
<dbReference type="PANTHER" id="PTHR30547:SF0">
    <property type="entry name" value="BLR8175 PROTEIN"/>
    <property type="match status" value="1"/>
</dbReference>
<name>A0A852VN38_9BACT</name>
<reference evidence="3 4" key="1">
    <citation type="submission" date="2020-07" db="EMBL/GenBank/DDBJ databases">
        <title>Genomic Encyclopedia of Type Strains, Phase IV (KMG-V): Genome sequencing to study the core and pangenomes of soil and plant-associated prokaryotes.</title>
        <authorList>
            <person name="Whitman W."/>
        </authorList>
    </citation>
    <scope>NUCLEOTIDE SEQUENCE [LARGE SCALE GENOMIC DNA]</scope>
    <source>
        <strain evidence="3 4">M8UP22</strain>
    </source>
</reference>
<sequence>MAQLLISPQEYETLLKALKERIRSAQLQALRSVNSELISLYADIGRMIVEKQQGDTWGKSVVGSLAEDLRKEFPATNGFSAANLWRMKNFYEVYGGDAKLAQLVREIGWSHNITILEKCKSEQEREFYIRSCRKFGWSRNVLVHQIENQVFQRTMTSQTNFRAALDPAASVHAQLAVKDEYTFAFLDLEDAHSERELERALTERVGAFLQEMGNMFAFVGSQYKIHVGERDFFIDLLLYHRQLRALIALELKIGEFEPDYIGKMQFYLSVLDDTVRLPEEQPSIGIILCKSKDRLIVEYALKDATLPIGVSSYSVTPNIPSRLQGQLPSPEQIAFLLAGID</sequence>
<dbReference type="InterPro" id="IPR011856">
    <property type="entry name" value="tRNA_endonuc-like_dom_sf"/>
</dbReference>
<dbReference type="Pfam" id="PF17761">
    <property type="entry name" value="DUF1016_N"/>
    <property type="match status" value="1"/>
</dbReference>
<proteinExistence type="predicted"/>